<evidence type="ECO:0000259" key="2">
    <source>
        <dbReference type="PROSITE" id="PS50137"/>
    </source>
</evidence>
<dbReference type="AlphaFoldDB" id="A0A9P7CYV7"/>
<dbReference type="OrthoDB" id="112668at2759"/>
<name>A0A9P7CYV7_9AGAM</name>
<dbReference type="InterPro" id="IPR014720">
    <property type="entry name" value="dsRBD_dom"/>
</dbReference>
<dbReference type="GO" id="GO:0003723">
    <property type="term" value="F:RNA binding"/>
    <property type="evidence" value="ECO:0007669"/>
    <property type="project" value="UniProtKB-UniRule"/>
</dbReference>
<evidence type="ECO:0000313" key="4">
    <source>
        <dbReference type="Proteomes" id="UP000714275"/>
    </source>
</evidence>
<dbReference type="PROSITE" id="PS50137">
    <property type="entry name" value="DS_RBD"/>
    <property type="match status" value="1"/>
</dbReference>
<dbReference type="Pfam" id="PF00035">
    <property type="entry name" value="dsrm"/>
    <property type="match status" value="1"/>
</dbReference>
<comment type="caution">
    <text evidence="3">The sequence shown here is derived from an EMBL/GenBank/DDBJ whole genome shotgun (WGS) entry which is preliminary data.</text>
</comment>
<evidence type="ECO:0000313" key="3">
    <source>
        <dbReference type="EMBL" id="KAG1774015.1"/>
    </source>
</evidence>
<protein>
    <recommendedName>
        <fullName evidence="2">DRBM domain-containing protein</fullName>
    </recommendedName>
</protein>
<organism evidence="3 4">
    <name type="scientific">Suillus placidus</name>
    <dbReference type="NCBI Taxonomy" id="48579"/>
    <lineage>
        <taxon>Eukaryota</taxon>
        <taxon>Fungi</taxon>
        <taxon>Dikarya</taxon>
        <taxon>Basidiomycota</taxon>
        <taxon>Agaricomycotina</taxon>
        <taxon>Agaricomycetes</taxon>
        <taxon>Agaricomycetidae</taxon>
        <taxon>Boletales</taxon>
        <taxon>Suillineae</taxon>
        <taxon>Suillaceae</taxon>
        <taxon>Suillus</taxon>
    </lineage>
</organism>
<gene>
    <name evidence="3" type="ORF">EV702DRAFT_1200742</name>
</gene>
<dbReference type="Gene3D" id="3.30.160.20">
    <property type="match status" value="1"/>
</dbReference>
<keyword evidence="1" id="KW-0694">RNA-binding</keyword>
<dbReference type="Proteomes" id="UP000714275">
    <property type="component" value="Unassembled WGS sequence"/>
</dbReference>
<reference evidence="3" key="1">
    <citation type="journal article" date="2020" name="New Phytol.">
        <title>Comparative genomics reveals dynamic genome evolution in host specialist ectomycorrhizal fungi.</title>
        <authorList>
            <person name="Lofgren L.A."/>
            <person name="Nguyen N.H."/>
            <person name="Vilgalys R."/>
            <person name="Ruytinx J."/>
            <person name="Liao H.L."/>
            <person name="Branco S."/>
            <person name="Kuo A."/>
            <person name="LaButti K."/>
            <person name="Lipzen A."/>
            <person name="Andreopoulos W."/>
            <person name="Pangilinan J."/>
            <person name="Riley R."/>
            <person name="Hundley H."/>
            <person name="Na H."/>
            <person name="Barry K."/>
            <person name="Grigoriev I.V."/>
            <person name="Stajich J.E."/>
            <person name="Kennedy P.G."/>
        </authorList>
    </citation>
    <scope>NUCLEOTIDE SEQUENCE</scope>
    <source>
        <strain evidence="3">DOB743</strain>
    </source>
</reference>
<accession>A0A9P7CYV7</accession>
<feature type="domain" description="DRBM" evidence="2">
    <location>
        <begin position="6"/>
        <end position="78"/>
    </location>
</feature>
<dbReference type="EMBL" id="JABBWD010000045">
    <property type="protein sequence ID" value="KAG1774015.1"/>
    <property type="molecule type" value="Genomic_DNA"/>
</dbReference>
<sequence>MSDNEHPRTMLNNELQKKYGPSAQDHVTWEIYSQGPPNALTWHATIYIDDMNYGYASSRTAGGAQDFAAKTAYNHLKREKSSRR</sequence>
<keyword evidence="4" id="KW-1185">Reference proteome</keyword>
<proteinExistence type="predicted"/>
<dbReference type="SUPFAM" id="SSF54768">
    <property type="entry name" value="dsRNA-binding domain-like"/>
    <property type="match status" value="1"/>
</dbReference>
<evidence type="ECO:0000256" key="1">
    <source>
        <dbReference type="PROSITE-ProRule" id="PRU00266"/>
    </source>
</evidence>